<dbReference type="GO" id="GO:0006751">
    <property type="term" value="P:glutathione catabolic process"/>
    <property type="evidence" value="ECO:0007669"/>
    <property type="project" value="InterPro"/>
</dbReference>
<evidence type="ECO:0000313" key="4">
    <source>
        <dbReference type="Proteomes" id="UP000828390"/>
    </source>
</evidence>
<dbReference type="SUPFAM" id="SSF56235">
    <property type="entry name" value="N-terminal nucleophile aminohydrolases (Ntn hydrolases)"/>
    <property type="match status" value="1"/>
</dbReference>
<organism evidence="3 4">
    <name type="scientific">Dreissena polymorpha</name>
    <name type="common">Zebra mussel</name>
    <name type="synonym">Mytilus polymorpha</name>
    <dbReference type="NCBI Taxonomy" id="45954"/>
    <lineage>
        <taxon>Eukaryota</taxon>
        <taxon>Metazoa</taxon>
        <taxon>Spiralia</taxon>
        <taxon>Lophotrochozoa</taxon>
        <taxon>Mollusca</taxon>
        <taxon>Bivalvia</taxon>
        <taxon>Autobranchia</taxon>
        <taxon>Heteroconchia</taxon>
        <taxon>Euheterodonta</taxon>
        <taxon>Imparidentia</taxon>
        <taxon>Neoheterodontei</taxon>
        <taxon>Myida</taxon>
        <taxon>Dreissenoidea</taxon>
        <taxon>Dreissenidae</taxon>
        <taxon>Dreissena</taxon>
    </lineage>
</organism>
<proteinExistence type="predicted"/>
<gene>
    <name evidence="3" type="ORF">DPMN_063718</name>
</gene>
<evidence type="ECO:0000256" key="2">
    <source>
        <dbReference type="SAM" id="MobiDB-lite"/>
    </source>
</evidence>
<dbReference type="EMBL" id="JAIWYP010000013">
    <property type="protein sequence ID" value="KAH3720813.1"/>
    <property type="molecule type" value="Genomic_DNA"/>
</dbReference>
<protein>
    <submittedName>
        <fullName evidence="3">Uncharacterized protein</fullName>
    </submittedName>
</protein>
<dbReference type="InterPro" id="IPR000101">
    <property type="entry name" value="GGT_peptidase"/>
</dbReference>
<dbReference type="InterPro" id="IPR029055">
    <property type="entry name" value="Ntn_hydrolases_N"/>
</dbReference>
<dbReference type="PANTHER" id="PTHR11686:SF9">
    <property type="entry name" value="RE13973P"/>
    <property type="match status" value="1"/>
</dbReference>
<reference evidence="3" key="2">
    <citation type="submission" date="2020-11" db="EMBL/GenBank/DDBJ databases">
        <authorList>
            <person name="McCartney M.A."/>
            <person name="Auch B."/>
            <person name="Kono T."/>
            <person name="Mallez S."/>
            <person name="Becker A."/>
            <person name="Gohl D.M."/>
            <person name="Silverstein K.A.T."/>
            <person name="Koren S."/>
            <person name="Bechman K.B."/>
            <person name="Herman A."/>
            <person name="Abrahante J.E."/>
            <person name="Garbe J."/>
        </authorList>
    </citation>
    <scope>NUCLEOTIDE SEQUENCE</scope>
    <source>
        <strain evidence="3">Duluth1</strain>
        <tissue evidence="3">Whole animal</tissue>
    </source>
</reference>
<feature type="compositionally biased region" description="Basic and acidic residues" evidence="2">
    <location>
        <begin position="8"/>
        <end position="18"/>
    </location>
</feature>
<dbReference type="Proteomes" id="UP000828390">
    <property type="component" value="Unassembled WGS sequence"/>
</dbReference>
<dbReference type="Pfam" id="PF01019">
    <property type="entry name" value="G_glu_transpept"/>
    <property type="match status" value="1"/>
</dbReference>
<accession>A0A9D4HKI0</accession>
<evidence type="ECO:0000256" key="1">
    <source>
        <dbReference type="PIRSR" id="PIRSR600101-1"/>
    </source>
</evidence>
<dbReference type="AlphaFoldDB" id="A0A9D4HKI0"/>
<feature type="region of interest" description="Disordered" evidence="2">
    <location>
        <begin position="1"/>
        <end position="22"/>
    </location>
</feature>
<dbReference type="GO" id="GO:0036374">
    <property type="term" value="F:glutathione hydrolase activity"/>
    <property type="evidence" value="ECO:0007669"/>
    <property type="project" value="InterPro"/>
</dbReference>
<name>A0A9D4HKI0_DREPO</name>
<comment type="caution">
    <text evidence="3">The sequence shown here is derived from an EMBL/GenBank/DDBJ whole genome shotgun (WGS) entry which is preliminary data.</text>
</comment>
<dbReference type="GO" id="GO:0005886">
    <property type="term" value="C:plasma membrane"/>
    <property type="evidence" value="ECO:0007669"/>
    <property type="project" value="TreeGrafter"/>
</dbReference>
<evidence type="ECO:0000313" key="3">
    <source>
        <dbReference type="EMBL" id="KAH3720813.1"/>
    </source>
</evidence>
<dbReference type="PANTHER" id="PTHR11686">
    <property type="entry name" value="GAMMA GLUTAMYL TRANSPEPTIDASE"/>
    <property type="match status" value="1"/>
</dbReference>
<sequence>MTDPSFGDARRQQIDDSRTFGSDYYQPIFDSPAWEDHGTAHLSVLGPNGDAVSITSTIHHLYV</sequence>
<reference evidence="3" key="1">
    <citation type="journal article" date="2019" name="bioRxiv">
        <title>The Genome of the Zebra Mussel, Dreissena polymorpha: A Resource for Invasive Species Research.</title>
        <authorList>
            <person name="McCartney M.A."/>
            <person name="Auch B."/>
            <person name="Kono T."/>
            <person name="Mallez S."/>
            <person name="Zhang Y."/>
            <person name="Obille A."/>
            <person name="Becker A."/>
            <person name="Abrahante J.E."/>
            <person name="Garbe J."/>
            <person name="Badalamenti J.P."/>
            <person name="Herman A."/>
            <person name="Mangelson H."/>
            <person name="Liachko I."/>
            <person name="Sullivan S."/>
            <person name="Sone E.D."/>
            <person name="Koren S."/>
            <person name="Silverstein K.A.T."/>
            <person name="Beckman K.B."/>
            <person name="Gohl D.M."/>
        </authorList>
    </citation>
    <scope>NUCLEOTIDE SEQUENCE</scope>
    <source>
        <strain evidence="3">Duluth1</strain>
        <tissue evidence="3">Whole animal</tissue>
    </source>
</reference>
<feature type="active site" description="Nucleophile" evidence="1">
    <location>
        <position position="39"/>
    </location>
</feature>
<keyword evidence="4" id="KW-1185">Reference proteome</keyword>